<evidence type="ECO:0000256" key="3">
    <source>
        <dbReference type="ARBA" id="ARBA00023285"/>
    </source>
</evidence>
<name>A0ABT3ZQC9_9BURK</name>
<keyword evidence="1 5" id="KW-0846">Cobalamin</keyword>
<sequence>MSEALEQSPWEPLRQFTRARIALGRAGHGVPTAPLLAFNLSHAQARDAVHQPLDVPALRQRLDTAGFASFAVDSAASDREQYLRRPDLGRRLCDTSREAFAPLAAACAAGVAGGATRDIAPGIAPDIAPDIVFVLADGLSALAVMRHAVPLLEALRRRLDGWRIGPVVVARHARVALGDEIGERLAAPLLAILIGERPGLSSPDSLGVYLTHAPRVGCNDAQRNCVSNVRPEGLGYEAAAHKLQYLLTHARQRGLTGVALKDDSEAPLAVDGGSPSLR</sequence>
<dbReference type="NCBIfam" id="NF003971">
    <property type="entry name" value="PRK05465.1"/>
    <property type="match status" value="1"/>
</dbReference>
<dbReference type="PANTHER" id="PTHR39330:SF1">
    <property type="entry name" value="ETHANOLAMINE AMMONIA-LYASE SMALL SUBUNIT"/>
    <property type="match status" value="1"/>
</dbReference>
<dbReference type="InterPro" id="IPR042251">
    <property type="entry name" value="EutC_C"/>
</dbReference>
<evidence type="ECO:0000313" key="7">
    <source>
        <dbReference type="Proteomes" id="UP001082899"/>
    </source>
</evidence>
<comment type="caution">
    <text evidence="6">The sequence shown here is derived from an EMBL/GenBank/DDBJ whole genome shotgun (WGS) entry which is preliminary data.</text>
</comment>
<comment type="pathway">
    <text evidence="5">Amine and polyamine degradation; ethanolamine degradation.</text>
</comment>
<protein>
    <recommendedName>
        <fullName evidence="5">Ethanolamine ammonia-lyase small subunit</fullName>
        <shortName evidence="5">EAL small subunit</shortName>
        <ecNumber evidence="5">4.3.1.7</ecNumber>
    </recommendedName>
</protein>
<keyword evidence="3 5" id="KW-0170">Cobalt</keyword>
<evidence type="ECO:0000256" key="1">
    <source>
        <dbReference type="ARBA" id="ARBA00022628"/>
    </source>
</evidence>
<evidence type="ECO:0000256" key="5">
    <source>
        <dbReference type="HAMAP-Rule" id="MF_00601"/>
    </source>
</evidence>
<comment type="similarity">
    <text evidence="5">Belongs to the EutC family.</text>
</comment>
<dbReference type="Pfam" id="PF05985">
    <property type="entry name" value="EutC"/>
    <property type="match status" value="1"/>
</dbReference>
<feature type="binding site" evidence="5">
    <location>
        <position position="175"/>
    </location>
    <ligand>
        <name>adenosylcob(III)alamin</name>
        <dbReference type="ChEBI" id="CHEBI:18408"/>
    </ligand>
</feature>
<accession>A0ABT3ZQC9</accession>
<dbReference type="PIRSF" id="PIRSF018982">
    <property type="entry name" value="EutC"/>
    <property type="match status" value="1"/>
</dbReference>
<dbReference type="InterPro" id="IPR042255">
    <property type="entry name" value="EutC_N"/>
</dbReference>
<dbReference type="HAMAP" id="MF_00601">
    <property type="entry name" value="EutC"/>
    <property type="match status" value="1"/>
</dbReference>
<gene>
    <name evidence="5 6" type="primary">eutC</name>
    <name evidence="6" type="ORF">OVY01_16375</name>
</gene>
<evidence type="ECO:0000256" key="4">
    <source>
        <dbReference type="ARBA" id="ARBA00024446"/>
    </source>
</evidence>
<dbReference type="RefSeq" id="WP_267848640.1">
    <property type="nucleotide sequence ID" value="NZ_JAPMXC010000006.1"/>
</dbReference>
<evidence type="ECO:0000313" key="6">
    <source>
        <dbReference type="EMBL" id="MCY0388751.1"/>
    </source>
</evidence>
<comment type="function">
    <text evidence="5">Catalyzes the deamination of various vicinal amino-alcohols to oxo compounds. Allows this organism to utilize ethanolamine as the sole source of nitrogen and carbon in the presence of external vitamin B12.</text>
</comment>
<dbReference type="EMBL" id="JAPMXC010000006">
    <property type="protein sequence ID" value="MCY0388751.1"/>
    <property type="molecule type" value="Genomic_DNA"/>
</dbReference>
<proteinExistence type="inferred from homology"/>
<dbReference type="Proteomes" id="UP001082899">
    <property type="component" value="Unassembled WGS sequence"/>
</dbReference>
<comment type="catalytic activity">
    <reaction evidence="5">
        <text>ethanolamine = acetaldehyde + NH4(+)</text>
        <dbReference type="Rhea" id="RHEA:15313"/>
        <dbReference type="ChEBI" id="CHEBI:15343"/>
        <dbReference type="ChEBI" id="CHEBI:28938"/>
        <dbReference type="ChEBI" id="CHEBI:57603"/>
        <dbReference type="EC" id="4.3.1.7"/>
    </reaction>
</comment>
<comment type="cofactor">
    <cofactor evidence="5">
        <name>adenosylcob(III)alamin</name>
        <dbReference type="ChEBI" id="CHEBI:18408"/>
    </cofactor>
    <text evidence="5">Binds between the large and small subunits.</text>
</comment>
<dbReference type="EC" id="4.3.1.7" evidence="5"/>
<keyword evidence="7" id="KW-1185">Reference proteome</keyword>
<dbReference type="InterPro" id="IPR009246">
    <property type="entry name" value="EutC"/>
</dbReference>
<keyword evidence="2 5" id="KW-0456">Lyase</keyword>
<feature type="binding site" evidence="5">
    <location>
        <position position="225"/>
    </location>
    <ligand>
        <name>adenosylcob(III)alamin</name>
        <dbReference type="ChEBI" id="CHEBI:18408"/>
    </ligand>
</feature>
<comment type="subunit">
    <text evidence="5">The basic unit is a heterodimer which dimerizes to form tetramers. The heterotetramers trimerize; 6 large subunits form a core ring with 6 small subunits projecting outwards.</text>
</comment>
<feature type="binding site" evidence="5">
    <location>
        <position position="196"/>
    </location>
    <ligand>
        <name>adenosylcob(III)alamin</name>
        <dbReference type="ChEBI" id="CHEBI:18408"/>
    </ligand>
</feature>
<organism evidence="6 7">
    <name type="scientific">Robbsia betulipollinis</name>
    <dbReference type="NCBI Taxonomy" id="2981849"/>
    <lineage>
        <taxon>Bacteria</taxon>
        <taxon>Pseudomonadati</taxon>
        <taxon>Pseudomonadota</taxon>
        <taxon>Betaproteobacteria</taxon>
        <taxon>Burkholderiales</taxon>
        <taxon>Burkholderiaceae</taxon>
        <taxon>Robbsia</taxon>
    </lineage>
</organism>
<comment type="subcellular location">
    <subcellularLocation>
        <location evidence="5">Bacterial microcompartment</location>
    </subcellularLocation>
</comment>
<reference evidence="6" key="1">
    <citation type="submission" date="2022-11" db="EMBL/GenBank/DDBJ databases">
        <title>Robbsia betulipollinis sp. nov., isolated from pollen of birch (Betula pendula).</title>
        <authorList>
            <person name="Shi H."/>
            <person name="Ambika Manirajan B."/>
            <person name="Ratering S."/>
            <person name="Geissler-Plaum R."/>
            <person name="Schnell S."/>
        </authorList>
    </citation>
    <scope>NUCLEOTIDE SEQUENCE</scope>
    <source>
        <strain evidence="6">Bb-Pol-6</strain>
    </source>
</reference>
<keyword evidence="4 5" id="KW-1283">Bacterial microcompartment</keyword>
<dbReference type="Gene3D" id="1.10.30.40">
    <property type="entry name" value="Ethanolamine ammonia-lyase light chain (EutC), N-terminal domain"/>
    <property type="match status" value="1"/>
</dbReference>
<evidence type="ECO:0000256" key="2">
    <source>
        <dbReference type="ARBA" id="ARBA00023239"/>
    </source>
</evidence>
<dbReference type="Gene3D" id="3.40.50.11240">
    <property type="entry name" value="Ethanolamine ammonia-lyase light chain (EutC)"/>
    <property type="match status" value="1"/>
</dbReference>
<dbReference type="PANTHER" id="PTHR39330">
    <property type="entry name" value="ETHANOLAMINE AMMONIA-LYASE LIGHT CHAIN"/>
    <property type="match status" value="1"/>
</dbReference>
<dbReference type="GO" id="GO:0008851">
    <property type="term" value="F:ethanolamine ammonia-lyase activity"/>
    <property type="evidence" value="ECO:0007669"/>
    <property type="project" value="UniProtKB-EC"/>
</dbReference>